<dbReference type="Gene3D" id="1.20.1640.10">
    <property type="entry name" value="Multidrug efflux transporter AcrB transmembrane domain"/>
    <property type="match status" value="2"/>
</dbReference>
<dbReference type="PANTHER" id="PTHR32063:SF8">
    <property type="entry name" value="CATION EFFLUX PROTEIN"/>
    <property type="match status" value="1"/>
</dbReference>
<protein>
    <submittedName>
        <fullName evidence="3">Efflux RND transporter permease subunit</fullName>
    </submittedName>
</protein>
<dbReference type="PANTHER" id="PTHR32063">
    <property type="match status" value="1"/>
</dbReference>
<feature type="transmembrane region" description="Helical" evidence="2">
    <location>
        <begin position="363"/>
        <end position="383"/>
    </location>
</feature>
<accession>A0ABS5BLJ1</accession>
<feature type="transmembrane region" description="Helical" evidence="2">
    <location>
        <begin position="12"/>
        <end position="29"/>
    </location>
</feature>
<evidence type="ECO:0000313" key="3">
    <source>
        <dbReference type="EMBL" id="MBP3954580.1"/>
    </source>
</evidence>
<keyword evidence="2" id="KW-1133">Transmembrane helix</keyword>
<dbReference type="Proteomes" id="UP000676565">
    <property type="component" value="Unassembled WGS sequence"/>
</dbReference>
<dbReference type="InterPro" id="IPR027463">
    <property type="entry name" value="AcrB_DN_DC_subdom"/>
</dbReference>
<feature type="transmembrane region" description="Helical" evidence="2">
    <location>
        <begin position="945"/>
        <end position="968"/>
    </location>
</feature>
<keyword evidence="4" id="KW-1185">Reference proteome</keyword>
<reference evidence="3 4" key="1">
    <citation type="submission" date="2021-04" db="EMBL/GenBank/DDBJ databases">
        <authorList>
            <person name="Ivanova A."/>
        </authorList>
    </citation>
    <scope>NUCLEOTIDE SEQUENCE [LARGE SCALE GENOMIC DNA]</scope>
    <source>
        <strain evidence="3 4">G18</strain>
    </source>
</reference>
<dbReference type="Pfam" id="PF00873">
    <property type="entry name" value="ACR_tran"/>
    <property type="match status" value="1"/>
</dbReference>
<dbReference type="InterPro" id="IPR001036">
    <property type="entry name" value="Acrflvin-R"/>
</dbReference>
<dbReference type="Gene3D" id="3.30.70.1320">
    <property type="entry name" value="Multidrug efflux transporter AcrB pore domain like"/>
    <property type="match status" value="1"/>
</dbReference>
<evidence type="ECO:0000313" key="4">
    <source>
        <dbReference type="Proteomes" id="UP000676565"/>
    </source>
</evidence>
<feature type="transmembrane region" description="Helical" evidence="2">
    <location>
        <begin position="1025"/>
        <end position="1048"/>
    </location>
</feature>
<name>A0ABS5BLJ1_9BACT</name>
<dbReference type="Gene3D" id="3.30.70.1440">
    <property type="entry name" value="Multidrug efflux transporter AcrB pore domain"/>
    <property type="match status" value="1"/>
</dbReference>
<feature type="transmembrane region" description="Helical" evidence="2">
    <location>
        <begin position="917"/>
        <end position="939"/>
    </location>
</feature>
<organism evidence="3 4">
    <name type="scientific">Gemmata palustris</name>
    <dbReference type="NCBI Taxonomy" id="2822762"/>
    <lineage>
        <taxon>Bacteria</taxon>
        <taxon>Pseudomonadati</taxon>
        <taxon>Planctomycetota</taxon>
        <taxon>Planctomycetia</taxon>
        <taxon>Gemmatales</taxon>
        <taxon>Gemmataceae</taxon>
        <taxon>Gemmata</taxon>
    </lineage>
</organism>
<dbReference type="Gene3D" id="3.30.2090.10">
    <property type="entry name" value="Multidrug efflux transporter AcrB TolC docking domain, DN and DC subdomains"/>
    <property type="match status" value="2"/>
</dbReference>
<feature type="region of interest" description="Disordered" evidence="1">
    <location>
        <begin position="1066"/>
        <end position="1085"/>
    </location>
</feature>
<feature type="transmembrane region" description="Helical" evidence="2">
    <location>
        <begin position="889"/>
        <end position="910"/>
    </location>
</feature>
<dbReference type="RefSeq" id="WP_210652702.1">
    <property type="nucleotide sequence ID" value="NZ_JAGKQQ010000001.1"/>
</dbReference>
<keyword evidence="2" id="KW-0472">Membrane</keyword>
<keyword evidence="2" id="KW-0812">Transmembrane</keyword>
<sequence>MNPISAALRRPVTVMVLIAGVAFAGLLAVDRMKVDIFPPLDLPVIYVCQPYGGMDPQQMEGLIANYYEYHILYVGGIHHVESRNVTGMSLIKLYFHPGTDMAQAMAETVAAVNRSRAFMPPGTVPPFVMRYDTGSVPVGYLVLKSETKTIGQIQDQALFKVRPMFASIPGVSAPPPFGGSARTVVVRADPQRLVSYGVSADQVVQALSAGNTIAPAGQIRDATRMPLVPTNAMVVKPEDLGTIEVKPGVFLRDVVKRDEVTGRPLIDDASDITTGYALVNGKRAVYILVTKRAEASTLAVVDRVRANLAQMQGVLPDDIQVSFEFDQSPYVTNSMWGVVFEGLLAAGLVGLMVLVFLRDWRSVVVVVLNIPLALVAALVALWLTGQTINLMTLGGLALAVGILVDEATVEVENIHTQMGKHGSVALAVRRGNMETAVPRLLAMLCILAVFIPSFAMQGTARALFVPLALAVGFSMIASYVLSSTFLPVLCVWLLKNREFGRAAGHSAPPGAFGRAIGASAAARWLFVPVYFVFAGAVLVLAGRQLGTEIFPQVDAGQFQFRLKGPTGTRIEQTEALTQEALRFVNEEAGPDRVAISLGFVGIVPPSNPINAVYLWMGGPEESVTRVALKPGPVRLEELKARLRTKLPAHLRTWAAEKWKREGVPPATAEARAADIRLSFEPADIVSEVMSFGSPSPIEVVVNGPKMADNRAHAEKLHAELEKVPAVVDLRYAQALDYPTVEVAVDREKLGPTGVTVADVARSLTPYTSSSRFTVPNYWRDPASGIGYQVQVEVPFTLVNSIKDLELTPVTTTGASTVLLRDVGRVKEGTMPGQIDRYNMRRVVSMTGNIQGTDLGAVAQQVAKAVEAAGPPPAGVKVDVLGQVAPLNDLFRGLGLGLGVAVVVIGLLLLAYFQSVRLALVSVAPVPAVLAGVAVVLLATGTTLNLQSFMGAITAVGVATANAILLVTFAERARVGGAPAREAGIAGARSRVRPILMTSCAMIAGMVPMALGLGEGGDQTAPLGRAVIGGLTAGTLTTLFVLPAVFALVMGRAGTASASLDPFDPASAHHVPNAEAGSQEVPSHAP</sequence>
<feature type="transmembrane region" description="Helical" evidence="2">
    <location>
        <begin position="467"/>
        <end position="494"/>
    </location>
</feature>
<feature type="transmembrane region" description="Helical" evidence="2">
    <location>
        <begin position="524"/>
        <end position="542"/>
    </location>
</feature>
<evidence type="ECO:0000256" key="1">
    <source>
        <dbReference type="SAM" id="MobiDB-lite"/>
    </source>
</evidence>
<dbReference type="SUPFAM" id="SSF82693">
    <property type="entry name" value="Multidrug efflux transporter AcrB pore domain, PN1, PN2, PC1 and PC2 subdomains"/>
    <property type="match status" value="2"/>
</dbReference>
<comment type="caution">
    <text evidence="3">The sequence shown here is derived from an EMBL/GenBank/DDBJ whole genome shotgun (WGS) entry which is preliminary data.</text>
</comment>
<dbReference type="SUPFAM" id="SSF82866">
    <property type="entry name" value="Multidrug efflux transporter AcrB transmembrane domain"/>
    <property type="match status" value="2"/>
</dbReference>
<dbReference type="PRINTS" id="PR00702">
    <property type="entry name" value="ACRIFLAVINRP"/>
</dbReference>
<proteinExistence type="predicted"/>
<dbReference type="Gene3D" id="3.30.70.1430">
    <property type="entry name" value="Multidrug efflux transporter AcrB pore domain"/>
    <property type="match status" value="2"/>
</dbReference>
<feature type="transmembrane region" description="Helical" evidence="2">
    <location>
        <begin position="436"/>
        <end position="455"/>
    </location>
</feature>
<evidence type="ECO:0000256" key="2">
    <source>
        <dbReference type="SAM" id="Phobius"/>
    </source>
</evidence>
<dbReference type="EMBL" id="JAGKQQ010000001">
    <property type="protein sequence ID" value="MBP3954580.1"/>
    <property type="molecule type" value="Genomic_DNA"/>
</dbReference>
<feature type="transmembrane region" description="Helical" evidence="2">
    <location>
        <begin position="994"/>
        <end position="1013"/>
    </location>
</feature>
<dbReference type="SUPFAM" id="SSF82714">
    <property type="entry name" value="Multidrug efflux transporter AcrB TolC docking domain, DN and DC subdomains"/>
    <property type="match status" value="2"/>
</dbReference>
<gene>
    <name evidence="3" type="ORF">J8F10_04690</name>
</gene>
<feature type="transmembrane region" description="Helical" evidence="2">
    <location>
        <begin position="335"/>
        <end position="357"/>
    </location>
</feature>